<comment type="caution">
    <text evidence="1">The sequence shown here is derived from an EMBL/GenBank/DDBJ whole genome shotgun (WGS) entry which is preliminary data.</text>
</comment>
<gene>
    <name evidence="1" type="ORF">QLH52_21915</name>
</gene>
<dbReference type="RefSeq" id="WP_319962948.1">
    <property type="nucleotide sequence ID" value="NZ_JAXARY010000029.1"/>
</dbReference>
<dbReference type="EMBL" id="JAXARY010000029">
    <property type="protein sequence ID" value="MDX8129964.1"/>
    <property type="molecule type" value="Genomic_DNA"/>
</dbReference>
<proteinExistence type="predicted"/>
<dbReference type="InterPro" id="IPR009241">
    <property type="entry name" value="HigB-like"/>
</dbReference>
<evidence type="ECO:0000313" key="2">
    <source>
        <dbReference type="Proteomes" id="UP001284537"/>
    </source>
</evidence>
<accession>A0ABU4UKC3</accession>
<dbReference type="Pfam" id="PF05973">
    <property type="entry name" value="Gp49"/>
    <property type="match status" value="1"/>
</dbReference>
<keyword evidence="2" id="KW-1185">Reference proteome</keyword>
<sequence length="98" mass="11383">MDEEIEALPVDMRARLVRIAELIATVGLENVREPHIKHLEGPLWEMRLKGKDGISRALYVTARKKRVVIVRVFIKKTEKTPRREIEIALTRAKEVEND</sequence>
<reference evidence="1 2" key="1">
    <citation type="submission" date="2023-11" db="EMBL/GenBank/DDBJ databases">
        <authorList>
            <person name="Ouyang M.-Y."/>
        </authorList>
    </citation>
    <scope>NUCLEOTIDE SEQUENCE [LARGE SCALE GENOMIC DNA]</scope>
    <source>
        <strain evidence="1 2">OY6</strain>
    </source>
</reference>
<dbReference type="Proteomes" id="UP001284537">
    <property type="component" value="Unassembled WGS sequence"/>
</dbReference>
<name>A0ABU4UKC3_9GAMM</name>
<organism evidence="1 2">
    <name type="scientific">Methylomonas defluvii</name>
    <dbReference type="NCBI Taxonomy" id="3045149"/>
    <lineage>
        <taxon>Bacteria</taxon>
        <taxon>Pseudomonadati</taxon>
        <taxon>Pseudomonadota</taxon>
        <taxon>Gammaproteobacteria</taxon>
        <taxon>Methylococcales</taxon>
        <taxon>Methylococcaceae</taxon>
        <taxon>Methylomonas</taxon>
    </lineage>
</organism>
<protein>
    <submittedName>
        <fullName evidence="1">Type II toxin-antitoxin system RelE/ParE family toxin</fullName>
    </submittedName>
</protein>
<evidence type="ECO:0000313" key="1">
    <source>
        <dbReference type="EMBL" id="MDX8129964.1"/>
    </source>
</evidence>